<proteinExistence type="predicted"/>
<gene>
    <name evidence="1" type="ORF">CDL12_24888</name>
</gene>
<evidence type="ECO:0000313" key="1">
    <source>
        <dbReference type="EMBL" id="PIN02594.1"/>
    </source>
</evidence>
<dbReference type="Proteomes" id="UP000231279">
    <property type="component" value="Unassembled WGS sequence"/>
</dbReference>
<dbReference type="AlphaFoldDB" id="A0A2G9GBB9"/>
<dbReference type="EMBL" id="NKXS01005851">
    <property type="protein sequence ID" value="PIN02594.1"/>
    <property type="molecule type" value="Genomic_DNA"/>
</dbReference>
<evidence type="ECO:0000313" key="2">
    <source>
        <dbReference type="Proteomes" id="UP000231279"/>
    </source>
</evidence>
<name>A0A2G9GBB9_9LAMI</name>
<accession>A0A2G9GBB9</accession>
<keyword evidence="2" id="KW-1185">Reference proteome</keyword>
<protein>
    <submittedName>
        <fullName evidence="1">Uncharacterized protein</fullName>
    </submittedName>
</protein>
<sequence>MEQQLRVGVLSYNHYKMSMSKRPHPNGVLPHDIAVTFMHKPRNCSLYSNSLISLYCPTITQKHPSIVIQLLNSHALCVLETSTHKRLQNQLNTPSILRIGL</sequence>
<reference evidence="2" key="1">
    <citation type="journal article" date="2018" name="Gigascience">
        <title>Genome assembly of the Pink Ipe (Handroanthus impetiginosus, Bignoniaceae), a highly valued, ecologically keystone Neotropical timber forest tree.</title>
        <authorList>
            <person name="Silva-Junior O.B."/>
            <person name="Grattapaglia D."/>
            <person name="Novaes E."/>
            <person name="Collevatti R.G."/>
        </authorList>
    </citation>
    <scope>NUCLEOTIDE SEQUENCE [LARGE SCALE GENOMIC DNA]</scope>
    <source>
        <strain evidence="2">cv. UFG-1</strain>
    </source>
</reference>
<organism evidence="1 2">
    <name type="scientific">Handroanthus impetiginosus</name>
    <dbReference type="NCBI Taxonomy" id="429701"/>
    <lineage>
        <taxon>Eukaryota</taxon>
        <taxon>Viridiplantae</taxon>
        <taxon>Streptophyta</taxon>
        <taxon>Embryophyta</taxon>
        <taxon>Tracheophyta</taxon>
        <taxon>Spermatophyta</taxon>
        <taxon>Magnoliopsida</taxon>
        <taxon>eudicotyledons</taxon>
        <taxon>Gunneridae</taxon>
        <taxon>Pentapetalae</taxon>
        <taxon>asterids</taxon>
        <taxon>lamiids</taxon>
        <taxon>Lamiales</taxon>
        <taxon>Bignoniaceae</taxon>
        <taxon>Crescentiina</taxon>
        <taxon>Tabebuia alliance</taxon>
        <taxon>Handroanthus</taxon>
    </lineage>
</organism>
<comment type="caution">
    <text evidence="1">The sequence shown here is derived from an EMBL/GenBank/DDBJ whole genome shotgun (WGS) entry which is preliminary data.</text>
</comment>